<name>A0A9X3N2I7_9ACTN</name>
<proteinExistence type="predicted"/>
<reference evidence="2" key="1">
    <citation type="submission" date="2022-10" db="EMBL/GenBank/DDBJ databases">
        <title>The WGS of Solirubrobacter ginsenosidimutans DSM 21036.</title>
        <authorList>
            <person name="Jiang Z."/>
        </authorList>
    </citation>
    <scope>NUCLEOTIDE SEQUENCE</scope>
    <source>
        <strain evidence="2">DSM 21036</strain>
    </source>
</reference>
<keyword evidence="3" id="KW-1185">Reference proteome</keyword>
<dbReference type="EMBL" id="JAPDOD010000100">
    <property type="protein sequence ID" value="MDA0167319.1"/>
    <property type="molecule type" value="Genomic_DNA"/>
</dbReference>
<keyword evidence="1" id="KW-1133">Transmembrane helix</keyword>
<feature type="transmembrane region" description="Helical" evidence="1">
    <location>
        <begin position="197"/>
        <end position="218"/>
    </location>
</feature>
<sequence>MKAEELAVVQGWDDTRATLLRWNANPWPVARKWALGSLLVTATLLTLTWVVATTTNADPTSYSYPGLTRPAYWHDFGFLLYRNGLVLALHSLACVAGFIAGAQLPTAARDYSGFVRKVHDRAGTAAIAFVAAATLFSLGTQAYALGNGAASLSARLDVSPFALLVALLPHALPELFALFLPLAAWSLASSRGAWDELLAATFATTAVAIPLLVLAAAIETWVTPDILRWLYHHSYTF</sequence>
<protein>
    <submittedName>
        <fullName evidence="2">Stage II sporulation protein M</fullName>
    </submittedName>
</protein>
<accession>A0A9X3N2I7</accession>
<keyword evidence="1" id="KW-0472">Membrane</keyword>
<evidence type="ECO:0000313" key="2">
    <source>
        <dbReference type="EMBL" id="MDA0167319.1"/>
    </source>
</evidence>
<feature type="transmembrane region" description="Helical" evidence="1">
    <location>
        <begin position="79"/>
        <end position="101"/>
    </location>
</feature>
<keyword evidence="1" id="KW-0812">Transmembrane</keyword>
<dbReference type="Pfam" id="PF01944">
    <property type="entry name" value="SpoIIM"/>
    <property type="match status" value="1"/>
</dbReference>
<feature type="transmembrane region" description="Helical" evidence="1">
    <location>
        <begin position="122"/>
        <end position="143"/>
    </location>
</feature>
<organism evidence="2 3">
    <name type="scientific">Solirubrobacter ginsenosidimutans</name>
    <dbReference type="NCBI Taxonomy" id="490573"/>
    <lineage>
        <taxon>Bacteria</taxon>
        <taxon>Bacillati</taxon>
        <taxon>Actinomycetota</taxon>
        <taxon>Thermoleophilia</taxon>
        <taxon>Solirubrobacterales</taxon>
        <taxon>Solirubrobacteraceae</taxon>
        <taxon>Solirubrobacter</taxon>
    </lineage>
</organism>
<comment type="caution">
    <text evidence="2">The sequence shown here is derived from an EMBL/GenBank/DDBJ whole genome shotgun (WGS) entry which is preliminary data.</text>
</comment>
<dbReference type="AlphaFoldDB" id="A0A9X3N2I7"/>
<evidence type="ECO:0000313" key="3">
    <source>
        <dbReference type="Proteomes" id="UP001149140"/>
    </source>
</evidence>
<gene>
    <name evidence="2" type="ORF">OM076_44070</name>
</gene>
<evidence type="ECO:0000256" key="1">
    <source>
        <dbReference type="SAM" id="Phobius"/>
    </source>
</evidence>
<dbReference type="InterPro" id="IPR002798">
    <property type="entry name" value="SpoIIM-like"/>
</dbReference>
<feature type="transmembrane region" description="Helical" evidence="1">
    <location>
        <begin position="163"/>
        <end position="185"/>
    </location>
</feature>
<dbReference type="Proteomes" id="UP001149140">
    <property type="component" value="Unassembled WGS sequence"/>
</dbReference>
<dbReference type="RefSeq" id="WP_270046581.1">
    <property type="nucleotide sequence ID" value="NZ_JAPDOD010000100.1"/>
</dbReference>
<feature type="transmembrane region" description="Helical" evidence="1">
    <location>
        <begin position="33"/>
        <end position="52"/>
    </location>
</feature>